<comment type="caution">
    <text evidence="3">The sequence shown here is derived from an EMBL/GenBank/DDBJ whole genome shotgun (WGS) entry which is preliminary data.</text>
</comment>
<dbReference type="InterPro" id="IPR010730">
    <property type="entry name" value="HET"/>
</dbReference>
<name>A0AB34KSN4_9PEZI</name>
<dbReference type="PANTHER" id="PTHR10622:SF12">
    <property type="entry name" value="HET DOMAIN-CONTAINING PROTEIN"/>
    <property type="match status" value="1"/>
</dbReference>
<feature type="domain" description="Heterokaryon incompatibility" evidence="1">
    <location>
        <begin position="20"/>
        <end position="106"/>
    </location>
</feature>
<evidence type="ECO:0000313" key="4">
    <source>
        <dbReference type="Proteomes" id="UP000803884"/>
    </source>
</evidence>
<evidence type="ECO:0008006" key="5">
    <source>
        <dbReference type="Google" id="ProtNLM"/>
    </source>
</evidence>
<dbReference type="EMBL" id="JAAQHG020000013">
    <property type="protein sequence ID" value="KAL1586766.1"/>
    <property type="molecule type" value="Genomic_DNA"/>
</dbReference>
<accession>A0AB34KSN4</accession>
<dbReference type="AlphaFoldDB" id="A0AB34KSN4"/>
<proteinExistence type="predicted"/>
<evidence type="ECO:0000259" key="2">
    <source>
        <dbReference type="Pfam" id="PF26640"/>
    </source>
</evidence>
<dbReference type="Pfam" id="PF06985">
    <property type="entry name" value="HET"/>
    <property type="match status" value="1"/>
</dbReference>
<reference evidence="3 4" key="1">
    <citation type="journal article" date="2020" name="Microbiol. Resour. Announc.">
        <title>Draft Genome Sequence of a Cladosporium Species Isolated from the Mesophotic Ascidian Didemnum maculosum.</title>
        <authorList>
            <person name="Gioti A."/>
            <person name="Siaperas R."/>
            <person name="Nikolaivits E."/>
            <person name="Le Goff G."/>
            <person name="Ouazzani J."/>
            <person name="Kotoulas G."/>
            <person name="Topakas E."/>
        </authorList>
    </citation>
    <scope>NUCLEOTIDE SEQUENCE [LARGE SCALE GENOMIC DNA]</scope>
    <source>
        <strain evidence="3 4">TM138-S3</strain>
    </source>
</reference>
<sequence length="423" mass="48188">MRLINTTTLAFEEFFQPPEYAILSHRWGSDEVTFEQYASGKIPDGPGQRKVLDCCNLARSRGRGYVWIDTCCIDKRSSAELSETINSMWDWYANARECYAYLADVSPCAPDYDESKPLNANGRRASEWFSRGWTLQELLAPRVVVFCDTTWHIIGKKQDALILSEVSRITSIPTSCLASQFSLSNACVAQKLSWASRRSTTRREDIAYCLLGLLGINMPLLYGEGSKAFLRLQQEIVRQTDDESVFAWRYAAPPVGYRSGILAPGVEFFAHSGSVRLLEAYRDPYVITNKGLDLRVSCVRVEGTDVYLIPLNCQYGGTAETRPLHRCYVAVQEERVSQLFSRVAVEGLGHHLFQLYSKELHQPTTRRFIIRSLRWQNEYEPANAIVQSFVQRLREKKRQKLIERVVESGRRLPVVDSDLVSQA</sequence>
<dbReference type="InterPro" id="IPR058525">
    <property type="entry name" value="DUF8212"/>
</dbReference>
<dbReference type="PANTHER" id="PTHR10622">
    <property type="entry name" value="HET DOMAIN-CONTAINING PROTEIN"/>
    <property type="match status" value="1"/>
</dbReference>
<gene>
    <name evidence="3" type="ORF">WHR41_04530</name>
</gene>
<protein>
    <recommendedName>
        <fullName evidence="5">Heterokaryon incompatibility domain-containing protein</fullName>
    </recommendedName>
</protein>
<feature type="domain" description="DUF8212" evidence="2">
    <location>
        <begin position="227"/>
        <end position="251"/>
    </location>
</feature>
<keyword evidence="4" id="KW-1185">Reference proteome</keyword>
<dbReference type="Proteomes" id="UP000803884">
    <property type="component" value="Unassembled WGS sequence"/>
</dbReference>
<dbReference type="Pfam" id="PF26640">
    <property type="entry name" value="DUF8212"/>
    <property type="match status" value="1"/>
</dbReference>
<organism evidence="3 4">
    <name type="scientific">Cladosporium halotolerans</name>
    <dbReference type="NCBI Taxonomy" id="1052096"/>
    <lineage>
        <taxon>Eukaryota</taxon>
        <taxon>Fungi</taxon>
        <taxon>Dikarya</taxon>
        <taxon>Ascomycota</taxon>
        <taxon>Pezizomycotina</taxon>
        <taxon>Dothideomycetes</taxon>
        <taxon>Dothideomycetidae</taxon>
        <taxon>Cladosporiales</taxon>
        <taxon>Cladosporiaceae</taxon>
        <taxon>Cladosporium</taxon>
    </lineage>
</organism>
<evidence type="ECO:0000259" key="1">
    <source>
        <dbReference type="Pfam" id="PF06985"/>
    </source>
</evidence>
<evidence type="ECO:0000313" key="3">
    <source>
        <dbReference type="EMBL" id="KAL1586766.1"/>
    </source>
</evidence>
<dbReference type="GeneID" id="96005974"/>
<dbReference type="RefSeq" id="XP_069229871.1">
    <property type="nucleotide sequence ID" value="XM_069373136.1"/>
</dbReference>